<evidence type="ECO:0000256" key="5">
    <source>
        <dbReference type="ARBA" id="ARBA00023136"/>
    </source>
</evidence>
<protein>
    <submittedName>
        <fullName evidence="9">ComEC family competence protein</fullName>
    </submittedName>
</protein>
<keyword evidence="5 6" id="KW-0472">Membrane</keyword>
<keyword evidence="4 6" id="KW-1133">Transmembrane helix</keyword>
<dbReference type="EMBL" id="AODQ01000077">
    <property type="protein sequence ID" value="EMR02024.1"/>
    <property type="molecule type" value="Genomic_DNA"/>
</dbReference>
<feature type="domain" description="DUF4131" evidence="8">
    <location>
        <begin position="35"/>
        <end position="184"/>
    </location>
</feature>
<gene>
    <name evidence="9" type="ORF">ADICEAN_02848</name>
</gene>
<keyword evidence="3 6" id="KW-0812">Transmembrane</keyword>
<evidence type="ECO:0000256" key="2">
    <source>
        <dbReference type="ARBA" id="ARBA00022475"/>
    </source>
</evidence>
<dbReference type="STRING" id="1279009.ADICEAN_02848"/>
<evidence type="ECO:0000256" key="3">
    <source>
        <dbReference type="ARBA" id="ARBA00022692"/>
    </source>
</evidence>
<feature type="transmembrane region" description="Helical" evidence="6">
    <location>
        <begin position="59"/>
        <end position="76"/>
    </location>
</feature>
<dbReference type="OrthoDB" id="9761531at2"/>
<organism evidence="9 10">
    <name type="scientific">Cesiribacter andamanensis AMV16</name>
    <dbReference type="NCBI Taxonomy" id="1279009"/>
    <lineage>
        <taxon>Bacteria</taxon>
        <taxon>Pseudomonadati</taxon>
        <taxon>Bacteroidota</taxon>
        <taxon>Cytophagia</taxon>
        <taxon>Cytophagales</taxon>
        <taxon>Cesiribacteraceae</taxon>
        <taxon>Cesiribacter</taxon>
    </lineage>
</organism>
<comment type="caution">
    <text evidence="9">The sequence shown here is derived from an EMBL/GenBank/DDBJ whole genome shotgun (WGS) entry which is preliminary data.</text>
</comment>
<dbReference type="PANTHER" id="PTHR30619">
    <property type="entry name" value="DNA INTERNALIZATION/COMPETENCE PROTEIN COMEC/REC2"/>
    <property type="match status" value="1"/>
</dbReference>
<name>M7NU53_9BACT</name>
<accession>M7NU53</accession>
<dbReference type="Pfam" id="PF13567">
    <property type="entry name" value="DUF4131"/>
    <property type="match status" value="1"/>
</dbReference>
<dbReference type="Pfam" id="PF03772">
    <property type="entry name" value="Competence"/>
    <property type="match status" value="1"/>
</dbReference>
<feature type="transmembrane region" description="Helical" evidence="6">
    <location>
        <begin position="283"/>
        <end position="305"/>
    </location>
</feature>
<dbReference type="GO" id="GO:0005886">
    <property type="term" value="C:plasma membrane"/>
    <property type="evidence" value="ECO:0007669"/>
    <property type="project" value="UniProtKB-SubCell"/>
</dbReference>
<feature type="transmembrane region" description="Helical" evidence="6">
    <location>
        <begin position="348"/>
        <end position="365"/>
    </location>
</feature>
<dbReference type="eggNOG" id="COG0658">
    <property type="taxonomic scope" value="Bacteria"/>
</dbReference>
<proteinExistence type="predicted"/>
<feature type="transmembrane region" description="Helical" evidence="6">
    <location>
        <begin position="386"/>
        <end position="405"/>
    </location>
</feature>
<feature type="transmembrane region" description="Helical" evidence="6">
    <location>
        <begin position="32"/>
        <end position="53"/>
    </location>
</feature>
<feature type="domain" description="ComEC/Rec2-related protein" evidence="7">
    <location>
        <begin position="229"/>
        <end position="497"/>
    </location>
</feature>
<evidence type="ECO:0000313" key="10">
    <source>
        <dbReference type="Proteomes" id="UP000011910"/>
    </source>
</evidence>
<dbReference type="PANTHER" id="PTHR30619:SF1">
    <property type="entry name" value="RECOMBINATION PROTEIN 2"/>
    <property type="match status" value="1"/>
</dbReference>
<dbReference type="AlphaFoldDB" id="M7NU53"/>
<evidence type="ECO:0000313" key="9">
    <source>
        <dbReference type="EMBL" id="EMR02024.1"/>
    </source>
</evidence>
<feature type="transmembrane region" description="Helical" evidence="6">
    <location>
        <begin position="481"/>
        <end position="497"/>
    </location>
</feature>
<dbReference type="InterPro" id="IPR004477">
    <property type="entry name" value="ComEC_N"/>
</dbReference>
<comment type="subcellular location">
    <subcellularLocation>
        <location evidence="1">Cell membrane</location>
        <topology evidence="1">Multi-pass membrane protein</topology>
    </subcellularLocation>
</comment>
<evidence type="ECO:0000256" key="6">
    <source>
        <dbReference type="SAM" id="Phobius"/>
    </source>
</evidence>
<evidence type="ECO:0000259" key="7">
    <source>
        <dbReference type="Pfam" id="PF03772"/>
    </source>
</evidence>
<feature type="transmembrane region" description="Helical" evidence="6">
    <location>
        <begin position="504"/>
        <end position="521"/>
    </location>
</feature>
<keyword evidence="2" id="KW-1003">Cell membrane</keyword>
<dbReference type="InterPro" id="IPR025405">
    <property type="entry name" value="DUF4131"/>
</dbReference>
<feature type="transmembrane region" description="Helical" evidence="6">
    <location>
        <begin position="411"/>
        <end position="435"/>
    </location>
</feature>
<evidence type="ECO:0000256" key="4">
    <source>
        <dbReference type="ARBA" id="ARBA00022989"/>
    </source>
</evidence>
<dbReference type="InterPro" id="IPR052159">
    <property type="entry name" value="Competence_DNA_uptake"/>
</dbReference>
<sequence>MYHWLAFVWVRYVLWLLLGILLGFALPGYGRVVFWTCLLIALLYIGLAASRRINQPANQLGWGLTAFLLVLLLGFWRAQEARQPPALPEDAGDYWWALAEEPAVETPNSYRFQARIVQAAGADQEVRAMVYLPKAAEGGLPVPGEGLLLKGRAQAVPAPFNPHEFDYRRYLASLGIYHQFFAQAYVRGQAPPLAVSPWEQLAFRSRRYFKGVVERFVGQQEAAAVVAAMVLGQRSELNRSLRQAYADAGVMHVLAVSGLHVGLVFAVLLWLLRYLQGSFWRRLLWLVVALLLLWSYAWLTGLSPSAQRATWMFSIIALGKLSVRKGNIYNSIALSAFILLLWNPLLLLQVGFQLSYAAVIGIVYLQPRISRLYMPRHRWIRRIWELMAVTLAAQLATFPLGLYYFNQFPTYFFMGNLLAIPLATLILYTTLLLMVLHWLPGISLVLGWLVTGLTQLLNFWVHLTEQLPGSRLVATIDTPQVLLLYGSLLALLLMLRLRSFGWSMFSLGVLGVLGLSLMGHVHSRRTQKLLTIYQIPGHSLLHLARGPEELLLPFGELPKQQQLSFHVEPSRIHAGFDTPLQLQQLPDDFRPPLAKAAGFTLLAWEGIRLAVVEEALATPPARPLPVDVVLIRNNARLDLQQLPAYFAPTHLVLDASNSQRYRQRARQAADTLGLPLHITSEQGAFRLSR</sequence>
<evidence type="ECO:0000259" key="8">
    <source>
        <dbReference type="Pfam" id="PF13567"/>
    </source>
</evidence>
<feature type="transmembrane region" description="Helical" evidence="6">
    <location>
        <begin position="442"/>
        <end position="461"/>
    </location>
</feature>
<dbReference type="RefSeq" id="WP_009196236.1">
    <property type="nucleotide sequence ID" value="NZ_AODQ01000077.1"/>
</dbReference>
<feature type="transmembrane region" description="Helical" evidence="6">
    <location>
        <begin position="6"/>
        <end position="25"/>
    </location>
</feature>
<feature type="transmembrane region" description="Helical" evidence="6">
    <location>
        <begin position="249"/>
        <end position="271"/>
    </location>
</feature>
<keyword evidence="10" id="KW-1185">Reference proteome</keyword>
<evidence type="ECO:0000256" key="1">
    <source>
        <dbReference type="ARBA" id="ARBA00004651"/>
    </source>
</evidence>
<dbReference type="Proteomes" id="UP000011910">
    <property type="component" value="Unassembled WGS sequence"/>
</dbReference>
<dbReference type="NCBIfam" id="TIGR00360">
    <property type="entry name" value="ComEC_N-term"/>
    <property type="match status" value="1"/>
</dbReference>
<reference evidence="9 10" key="1">
    <citation type="journal article" date="2013" name="Genome Announc.">
        <title>Draft Genome Sequence of Cesiribacter andamanensis Strain AMV16T, Isolated from a Soil Sample from a Mud Volcano in the Andaman Islands, India.</title>
        <authorList>
            <person name="Shivaji S."/>
            <person name="Ara S."/>
            <person name="Begum Z."/>
            <person name="Srinivas T.N."/>
            <person name="Singh A."/>
            <person name="Kumar Pinnaka A."/>
        </authorList>
    </citation>
    <scope>NUCLEOTIDE SEQUENCE [LARGE SCALE GENOMIC DNA]</scope>
    <source>
        <strain evidence="9 10">AMV16</strain>
    </source>
</reference>